<evidence type="ECO:0000256" key="1">
    <source>
        <dbReference type="ARBA" id="ARBA00003871"/>
    </source>
</evidence>
<dbReference type="InterPro" id="IPR023631">
    <property type="entry name" value="Amidase_dom"/>
</dbReference>
<keyword evidence="5" id="KW-1185">Reference proteome</keyword>
<dbReference type="GO" id="GO:0003824">
    <property type="term" value="F:catalytic activity"/>
    <property type="evidence" value="ECO:0007669"/>
    <property type="project" value="InterPro"/>
</dbReference>
<dbReference type="Gene3D" id="1.10.20.60">
    <property type="entry name" value="Glu-tRNAGln amidotransferase C subunit, N-terminal domain"/>
    <property type="match status" value="1"/>
</dbReference>
<organism evidence="4 5">
    <name type="scientific">Microbaculum marinum</name>
    <dbReference type="NCBI Taxonomy" id="1764581"/>
    <lineage>
        <taxon>Bacteria</taxon>
        <taxon>Pseudomonadati</taxon>
        <taxon>Pseudomonadota</taxon>
        <taxon>Alphaproteobacteria</taxon>
        <taxon>Hyphomicrobiales</taxon>
        <taxon>Tepidamorphaceae</taxon>
        <taxon>Microbaculum</taxon>
    </lineage>
</organism>
<evidence type="ECO:0000256" key="2">
    <source>
        <dbReference type="ARBA" id="ARBA00021874"/>
    </source>
</evidence>
<evidence type="ECO:0000259" key="3">
    <source>
        <dbReference type="Pfam" id="PF01425"/>
    </source>
</evidence>
<dbReference type="RefSeq" id="WP_340328016.1">
    <property type="nucleotide sequence ID" value="NZ_JAZHOF010000001.1"/>
</dbReference>
<dbReference type="AlphaFoldDB" id="A0AAW9RAG4"/>
<sequence>MAVQMPTEAQVKSIAEELGFTLSPEDVTSFRGMMGDYVGAYNIVDKMPDALPEVTYPRTPGYRPGPQENPLNAWYVKSTVKGSGTGPLAGKTVALKDNVMLAGVPMMNGSSTLEGYVPDVDATVVTRLLDAGATITGKVHCECFCLSGGSHTSALGPVHNPRKMGYSAGGSSSGSAAVVATGEVDMAIGGDQGGSIRIPSAYSGTVGMKGTWGLVPYTGVMPIEIYFDHTGPITRTVADNALFMETLAGPDGYDSRQTNCKTATYTEYLDKGVAGLRIGVLKEGFGHPVSEPDVDEKVMAAARRFEDLGATVEEVSIPMHLTGPAIWAPIGLEGLTQTMMLGDGYGTSRQDLYVTSLMDYHRGWRRRADELSETLKLTMLFGAYADKMYGKRYYGKAVNLTGKLRAAYDAALESYDMLLMPTLPLKATKLPEPDAPREEYCMRAFEMLSNTSPFNISHHPAISVPCGLSDDLPIGMQLVGRMWEEGTLYQAANAFEQSGDWTTF</sequence>
<dbReference type="SUPFAM" id="SSF75304">
    <property type="entry name" value="Amidase signature (AS) enzymes"/>
    <property type="match status" value="1"/>
</dbReference>
<dbReference type="Proteomes" id="UP001378188">
    <property type="component" value="Unassembled WGS sequence"/>
</dbReference>
<dbReference type="InterPro" id="IPR020556">
    <property type="entry name" value="Amidase_CS"/>
</dbReference>
<dbReference type="InterPro" id="IPR000120">
    <property type="entry name" value="Amidase"/>
</dbReference>
<dbReference type="Gene3D" id="3.90.1300.10">
    <property type="entry name" value="Amidase signature (AS) domain"/>
    <property type="match status" value="1"/>
</dbReference>
<dbReference type="PANTHER" id="PTHR11895:SF170">
    <property type="entry name" value="AMIDASE"/>
    <property type="match status" value="1"/>
</dbReference>
<dbReference type="PROSITE" id="PS00571">
    <property type="entry name" value="AMIDASES"/>
    <property type="match status" value="1"/>
</dbReference>
<accession>A0AAW9RAG4</accession>
<dbReference type="PANTHER" id="PTHR11895">
    <property type="entry name" value="TRANSAMIDASE"/>
    <property type="match status" value="1"/>
</dbReference>
<dbReference type="Pfam" id="PF01425">
    <property type="entry name" value="Amidase"/>
    <property type="match status" value="1"/>
</dbReference>
<dbReference type="EMBL" id="JAZHOF010000001">
    <property type="protein sequence ID" value="MEJ8570284.1"/>
    <property type="molecule type" value="Genomic_DNA"/>
</dbReference>
<dbReference type="NCBIfam" id="NF005565">
    <property type="entry name" value="PRK07235.1"/>
    <property type="match status" value="1"/>
</dbReference>
<evidence type="ECO:0000313" key="5">
    <source>
        <dbReference type="Proteomes" id="UP001378188"/>
    </source>
</evidence>
<comment type="function">
    <text evidence="1">Hydrolyzes indole-3-acetamide (IAM) into indole-3-acetic acid (IAA).</text>
</comment>
<gene>
    <name evidence="4" type="ORF">V3328_02265</name>
</gene>
<feature type="domain" description="Amidase" evidence="3">
    <location>
        <begin position="80"/>
        <end position="488"/>
    </location>
</feature>
<proteinExistence type="predicted"/>
<protein>
    <recommendedName>
        <fullName evidence="2">Indoleacetamide hydrolase</fullName>
    </recommendedName>
</protein>
<dbReference type="InterPro" id="IPR036928">
    <property type="entry name" value="AS_sf"/>
</dbReference>
<name>A0AAW9RAG4_9HYPH</name>
<evidence type="ECO:0000313" key="4">
    <source>
        <dbReference type="EMBL" id="MEJ8570284.1"/>
    </source>
</evidence>
<comment type="caution">
    <text evidence="4">The sequence shown here is derived from an EMBL/GenBank/DDBJ whole genome shotgun (WGS) entry which is preliminary data.</text>
</comment>
<reference evidence="4 5" key="1">
    <citation type="submission" date="2024-02" db="EMBL/GenBank/DDBJ databases">
        <title>Genome analysis and characterization of Microbaculum marinisediminis sp. nov., isolated from marine sediment.</title>
        <authorList>
            <person name="Du Z.-J."/>
            <person name="Ye Y.-Q."/>
            <person name="Zhang Z.-R."/>
            <person name="Yuan S.-M."/>
            <person name="Zhang X.-Y."/>
        </authorList>
    </citation>
    <scope>NUCLEOTIDE SEQUENCE [LARGE SCALE GENOMIC DNA]</scope>
    <source>
        <strain evidence="4 5">SDUM1044001</strain>
    </source>
</reference>